<proteinExistence type="predicted"/>
<gene>
    <name evidence="1" type="ORF">BDN70DRAFT_703333</name>
</gene>
<protein>
    <submittedName>
        <fullName evidence="1">Uncharacterized protein</fullName>
    </submittedName>
</protein>
<name>A0A9P5Z1M4_9AGAR</name>
<dbReference type="Proteomes" id="UP000807469">
    <property type="component" value="Unassembled WGS sequence"/>
</dbReference>
<dbReference type="EMBL" id="MU155218">
    <property type="protein sequence ID" value="KAF9479186.1"/>
    <property type="molecule type" value="Genomic_DNA"/>
</dbReference>
<evidence type="ECO:0000313" key="1">
    <source>
        <dbReference type="EMBL" id="KAF9479186.1"/>
    </source>
</evidence>
<keyword evidence="2" id="KW-1185">Reference proteome</keyword>
<organism evidence="1 2">
    <name type="scientific">Pholiota conissans</name>
    <dbReference type="NCBI Taxonomy" id="109636"/>
    <lineage>
        <taxon>Eukaryota</taxon>
        <taxon>Fungi</taxon>
        <taxon>Dikarya</taxon>
        <taxon>Basidiomycota</taxon>
        <taxon>Agaricomycotina</taxon>
        <taxon>Agaricomycetes</taxon>
        <taxon>Agaricomycetidae</taxon>
        <taxon>Agaricales</taxon>
        <taxon>Agaricineae</taxon>
        <taxon>Strophariaceae</taxon>
        <taxon>Pholiota</taxon>
    </lineage>
</organism>
<accession>A0A9P5Z1M4</accession>
<dbReference type="AlphaFoldDB" id="A0A9P5Z1M4"/>
<comment type="caution">
    <text evidence="1">The sequence shown here is derived from an EMBL/GenBank/DDBJ whole genome shotgun (WGS) entry which is preliminary data.</text>
</comment>
<evidence type="ECO:0000313" key="2">
    <source>
        <dbReference type="Proteomes" id="UP000807469"/>
    </source>
</evidence>
<sequence>MNKHALFTSRLSPSHVLSSALRRDTCPRLQSHPLPALARPPSPLRWHRSSARRRIYIRPRFTMSSSVGRRSFVHRRVHLRSIVGAHPSILPSSPHRRRPFAHRHCFLIRPDSLHPSATSSVFH</sequence>
<reference evidence="1" key="1">
    <citation type="submission" date="2020-11" db="EMBL/GenBank/DDBJ databases">
        <authorList>
            <consortium name="DOE Joint Genome Institute"/>
            <person name="Ahrendt S."/>
            <person name="Riley R."/>
            <person name="Andreopoulos W."/>
            <person name="Labutti K."/>
            <person name="Pangilinan J."/>
            <person name="Ruiz-Duenas F.J."/>
            <person name="Barrasa J.M."/>
            <person name="Sanchez-Garcia M."/>
            <person name="Camarero S."/>
            <person name="Miyauchi S."/>
            <person name="Serrano A."/>
            <person name="Linde D."/>
            <person name="Babiker R."/>
            <person name="Drula E."/>
            <person name="Ayuso-Fernandez I."/>
            <person name="Pacheco R."/>
            <person name="Padilla G."/>
            <person name="Ferreira P."/>
            <person name="Barriuso J."/>
            <person name="Kellner H."/>
            <person name="Castanera R."/>
            <person name="Alfaro M."/>
            <person name="Ramirez L."/>
            <person name="Pisabarro A.G."/>
            <person name="Kuo A."/>
            <person name="Tritt A."/>
            <person name="Lipzen A."/>
            <person name="He G."/>
            <person name="Yan M."/>
            <person name="Ng V."/>
            <person name="Cullen D."/>
            <person name="Martin F."/>
            <person name="Rosso M.-N."/>
            <person name="Henrissat B."/>
            <person name="Hibbett D."/>
            <person name="Martinez A.T."/>
            <person name="Grigoriev I.V."/>
        </authorList>
    </citation>
    <scope>NUCLEOTIDE SEQUENCE</scope>
    <source>
        <strain evidence="1">CIRM-BRFM 674</strain>
    </source>
</reference>